<dbReference type="HAMAP" id="MF_00134_B">
    <property type="entry name" value="IGPS_B"/>
    <property type="match status" value="1"/>
</dbReference>
<dbReference type="PANTHER" id="PTHR22854:SF2">
    <property type="entry name" value="INDOLE-3-GLYCEROL-PHOSPHATE SYNTHASE"/>
    <property type="match status" value="1"/>
</dbReference>
<dbReference type="NCBIfam" id="NF001377">
    <property type="entry name" value="PRK00278.2-4"/>
    <property type="match status" value="1"/>
</dbReference>
<comment type="similarity">
    <text evidence="16">Belongs to the TrpC family.</text>
</comment>
<evidence type="ECO:0000313" key="21">
    <source>
        <dbReference type="Proteomes" id="UP000247673"/>
    </source>
</evidence>
<dbReference type="CDD" id="cd00331">
    <property type="entry name" value="IGPS"/>
    <property type="match status" value="1"/>
</dbReference>
<organism evidence="20 21">
    <name type="scientific">Gilliamella apis</name>
    <dbReference type="NCBI Taxonomy" id="1970738"/>
    <lineage>
        <taxon>Bacteria</taxon>
        <taxon>Pseudomonadati</taxon>
        <taxon>Pseudomonadota</taxon>
        <taxon>Gammaproteobacteria</taxon>
        <taxon>Orbales</taxon>
        <taxon>Orbaceae</taxon>
        <taxon>Gilliamella</taxon>
    </lineage>
</organism>
<dbReference type="InterPro" id="IPR013785">
    <property type="entry name" value="Aldolase_TIM"/>
</dbReference>
<dbReference type="OrthoDB" id="9804217at2"/>
<gene>
    <name evidence="16" type="primary">trpC</name>
    <name evidence="17" type="synonym">trpF</name>
    <name evidence="20" type="ORF">DKK78_08975</name>
</gene>
<dbReference type="Pfam" id="PF00218">
    <property type="entry name" value="IGPS"/>
    <property type="match status" value="1"/>
</dbReference>
<feature type="domain" description="N-(5'phosphoribosyl) anthranilate isomerase (PRAI)" evidence="19">
    <location>
        <begin position="268"/>
        <end position="458"/>
    </location>
</feature>
<dbReference type="Gene3D" id="3.20.20.70">
    <property type="entry name" value="Aldolase class I"/>
    <property type="match status" value="2"/>
</dbReference>
<reference evidence="20 21" key="1">
    <citation type="submission" date="2018-05" db="EMBL/GenBank/DDBJ databases">
        <title>Reference genomes for bee gut microbiota database.</title>
        <authorList>
            <person name="Ellegaard K.M."/>
        </authorList>
    </citation>
    <scope>NUCLEOTIDE SEQUENCE [LARGE SCALE GENOMIC DNA]</scope>
    <source>
        <strain evidence="20 21">ESL0172</strain>
    </source>
</reference>
<keyword evidence="13 16" id="KW-0456">Lyase</keyword>
<dbReference type="HAMAP" id="MF_00135">
    <property type="entry name" value="PRAI"/>
    <property type="match status" value="1"/>
</dbReference>
<dbReference type="InterPro" id="IPR001468">
    <property type="entry name" value="Indole-3-GlycerolPSynthase_CS"/>
</dbReference>
<dbReference type="GO" id="GO:0004425">
    <property type="term" value="F:indole-3-glycerol-phosphate synthase activity"/>
    <property type="evidence" value="ECO:0007669"/>
    <property type="project" value="UniProtKB-UniRule"/>
</dbReference>
<accession>A0A2V4DLU3</accession>
<evidence type="ECO:0000256" key="11">
    <source>
        <dbReference type="ARBA" id="ARBA00023141"/>
    </source>
</evidence>
<dbReference type="RefSeq" id="WP_110448325.1">
    <property type="nucleotide sequence ID" value="NZ_CP132381.1"/>
</dbReference>
<dbReference type="FunFam" id="3.20.20.70:FF:000165">
    <property type="entry name" value="Multifunctional fusion protein"/>
    <property type="match status" value="1"/>
</dbReference>
<protein>
    <recommendedName>
        <fullName evidence="16 17">Multifunctional fusion protein</fullName>
    </recommendedName>
    <domain>
        <recommendedName>
            <fullName evidence="16">Indole-3-glycerol phosphate synthase</fullName>
            <shortName evidence="16">IGPS</shortName>
            <ecNumber evidence="16">4.1.1.48</ecNumber>
        </recommendedName>
    </domain>
    <domain>
        <recommendedName>
            <fullName evidence="17">N-(5'-phosphoribosyl)anthranilate isomerase</fullName>
            <shortName evidence="17">PRAI</shortName>
            <ecNumber evidence="17">5.3.1.24</ecNumber>
        </recommendedName>
    </domain>
</protein>
<evidence type="ECO:0000256" key="13">
    <source>
        <dbReference type="ARBA" id="ARBA00023239"/>
    </source>
</evidence>
<dbReference type="EC" id="5.3.1.24" evidence="17"/>
<evidence type="ECO:0000256" key="4">
    <source>
        <dbReference type="ARBA" id="ARBA00004696"/>
    </source>
</evidence>
<keyword evidence="9 16" id="KW-0210">Decarboxylase</keyword>
<evidence type="ECO:0000256" key="2">
    <source>
        <dbReference type="ARBA" id="ARBA00001633"/>
    </source>
</evidence>
<dbReference type="Proteomes" id="UP000247673">
    <property type="component" value="Unassembled WGS sequence"/>
</dbReference>
<dbReference type="UniPathway" id="UPA00035">
    <property type="reaction ID" value="UER00042"/>
</dbReference>
<evidence type="ECO:0000256" key="14">
    <source>
        <dbReference type="ARBA" id="ARBA00023268"/>
    </source>
</evidence>
<evidence type="ECO:0000259" key="19">
    <source>
        <dbReference type="Pfam" id="PF00697"/>
    </source>
</evidence>
<dbReference type="PROSITE" id="PS00614">
    <property type="entry name" value="IGPS"/>
    <property type="match status" value="1"/>
</dbReference>
<comment type="pathway">
    <text evidence="4 16">Amino-acid biosynthesis; L-tryptophan biosynthesis; L-tryptophan from chorismate: step 4/5.</text>
</comment>
<keyword evidence="14" id="KW-0511">Multifunctional enzyme</keyword>
<evidence type="ECO:0000256" key="3">
    <source>
        <dbReference type="ARBA" id="ARBA00004664"/>
    </source>
</evidence>
<comment type="caution">
    <text evidence="20">The sequence shown here is derived from an EMBL/GenBank/DDBJ whole genome shotgun (WGS) entry which is preliminary data.</text>
</comment>
<comment type="catalytic activity">
    <reaction evidence="2 16">
        <text>1-(2-carboxyphenylamino)-1-deoxy-D-ribulose 5-phosphate + H(+) = (1S,2R)-1-C-(indol-3-yl)glycerol 3-phosphate + CO2 + H2O</text>
        <dbReference type="Rhea" id="RHEA:23476"/>
        <dbReference type="ChEBI" id="CHEBI:15377"/>
        <dbReference type="ChEBI" id="CHEBI:15378"/>
        <dbReference type="ChEBI" id="CHEBI:16526"/>
        <dbReference type="ChEBI" id="CHEBI:58613"/>
        <dbReference type="ChEBI" id="CHEBI:58866"/>
        <dbReference type="EC" id="4.1.1.48"/>
    </reaction>
</comment>
<keyword evidence="11 16" id="KW-0057">Aromatic amino acid biosynthesis</keyword>
<evidence type="ECO:0000256" key="9">
    <source>
        <dbReference type="ARBA" id="ARBA00022793"/>
    </source>
</evidence>
<comment type="catalytic activity">
    <reaction evidence="1 17">
        <text>N-(5-phospho-beta-D-ribosyl)anthranilate = 1-(2-carboxyphenylamino)-1-deoxy-D-ribulose 5-phosphate</text>
        <dbReference type="Rhea" id="RHEA:21540"/>
        <dbReference type="ChEBI" id="CHEBI:18277"/>
        <dbReference type="ChEBI" id="CHEBI:58613"/>
        <dbReference type="EC" id="5.3.1.24"/>
    </reaction>
</comment>
<evidence type="ECO:0000256" key="12">
    <source>
        <dbReference type="ARBA" id="ARBA00023235"/>
    </source>
</evidence>
<dbReference type="PANTHER" id="PTHR22854">
    <property type="entry name" value="TRYPTOPHAN BIOSYNTHESIS PROTEIN"/>
    <property type="match status" value="1"/>
</dbReference>
<evidence type="ECO:0000259" key="18">
    <source>
        <dbReference type="Pfam" id="PF00218"/>
    </source>
</evidence>
<comment type="function">
    <text evidence="15">Bifunctional enzyme that catalyzes two sequential steps of tryptophan biosynthetic pathway. The first reaction is catalyzed by the isomerase, coded by the TrpF domain; the second reaction is catalyzed by the synthase, coded by the TrpC domain.</text>
</comment>
<evidence type="ECO:0000256" key="5">
    <source>
        <dbReference type="ARBA" id="ARBA00007902"/>
    </source>
</evidence>
<comment type="pathway">
    <text evidence="3 17">Amino-acid biosynthesis; L-tryptophan biosynthesis; L-tryptophan from chorismate: step 3/5.</text>
</comment>
<evidence type="ECO:0000256" key="16">
    <source>
        <dbReference type="HAMAP-Rule" id="MF_00134"/>
    </source>
</evidence>
<dbReference type="InterPro" id="IPR011060">
    <property type="entry name" value="RibuloseP-bd_barrel"/>
</dbReference>
<feature type="domain" description="Indole-3-glycerol phosphate synthase" evidence="18">
    <location>
        <begin position="16"/>
        <end position="262"/>
    </location>
</feature>
<dbReference type="AlphaFoldDB" id="A0A2V4DLU3"/>
<evidence type="ECO:0000256" key="1">
    <source>
        <dbReference type="ARBA" id="ARBA00001164"/>
    </source>
</evidence>
<comment type="similarity">
    <text evidence="6">In the C-terminal section; belongs to the TrpF family.</text>
</comment>
<dbReference type="InterPro" id="IPR013798">
    <property type="entry name" value="Indole-3-glycerol_P_synth_dom"/>
</dbReference>
<evidence type="ECO:0000256" key="8">
    <source>
        <dbReference type="ARBA" id="ARBA00022605"/>
    </source>
</evidence>
<evidence type="ECO:0000256" key="6">
    <source>
        <dbReference type="ARBA" id="ARBA00009847"/>
    </source>
</evidence>
<dbReference type="InterPro" id="IPR045186">
    <property type="entry name" value="Indole-3-glycerol_P_synth"/>
</dbReference>
<keyword evidence="8 16" id="KW-0028">Amino-acid biosynthesis</keyword>
<evidence type="ECO:0000256" key="10">
    <source>
        <dbReference type="ARBA" id="ARBA00022822"/>
    </source>
</evidence>
<dbReference type="CDD" id="cd00405">
    <property type="entry name" value="PRAI"/>
    <property type="match status" value="1"/>
</dbReference>
<evidence type="ECO:0000256" key="15">
    <source>
        <dbReference type="ARBA" id="ARBA00025592"/>
    </source>
</evidence>
<dbReference type="GO" id="GO:0004640">
    <property type="term" value="F:phosphoribosylanthranilate isomerase activity"/>
    <property type="evidence" value="ECO:0007669"/>
    <property type="project" value="UniProtKB-UniRule"/>
</dbReference>
<keyword evidence="10 16" id="KW-0822">Tryptophan biosynthesis</keyword>
<proteinExistence type="inferred from homology"/>
<dbReference type="InterPro" id="IPR001240">
    <property type="entry name" value="PRAI_dom"/>
</dbReference>
<dbReference type="EC" id="4.1.1.48" evidence="16"/>
<comment type="subunit">
    <text evidence="7">Monomer.</text>
</comment>
<comment type="similarity">
    <text evidence="17">Belongs to the TrpF family.</text>
</comment>
<keyword evidence="12 17" id="KW-0413">Isomerase</keyword>
<comment type="similarity">
    <text evidence="5">In the N-terminal section; belongs to the TrpC family.</text>
</comment>
<dbReference type="SUPFAM" id="SSF51366">
    <property type="entry name" value="Ribulose-phoshate binding barrel"/>
    <property type="match status" value="2"/>
</dbReference>
<evidence type="ECO:0000256" key="17">
    <source>
        <dbReference type="HAMAP-Rule" id="MF_00135"/>
    </source>
</evidence>
<dbReference type="EMBL" id="QGLO01000006">
    <property type="protein sequence ID" value="PXY90515.1"/>
    <property type="molecule type" value="Genomic_DNA"/>
</dbReference>
<dbReference type="NCBIfam" id="NF006945">
    <property type="entry name" value="PRK09427.1"/>
    <property type="match status" value="1"/>
</dbReference>
<dbReference type="FunFam" id="3.20.20.70:FF:000024">
    <property type="entry name" value="Indole-3-glycerol phosphate synthase"/>
    <property type="match status" value="1"/>
</dbReference>
<name>A0A2V4DLU3_9GAMM</name>
<keyword evidence="21" id="KW-1185">Reference proteome</keyword>
<dbReference type="Pfam" id="PF00697">
    <property type="entry name" value="PRAI"/>
    <property type="match status" value="1"/>
</dbReference>
<evidence type="ECO:0000313" key="20">
    <source>
        <dbReference type="EMBL" id="PXY90515.1"/>
    </source>
</evidence>
<sequence>MAIAALTENVEMATVLKKIIEDKQLWLAEQQAKNPLANFKSKVVLSDRDFYQALTQPKTVFILECKKASPSKGLIRDDFDPATIAKVYKDYASAISVLTDEKYFQGSFEFLPMVRNEVTQPVLCKDFIIDEYQIYLARYYQADAILLMLSVVNDDEYRHLSQIAHQLNMGILTEASTEREVERAINLGAKVIGINNRNLRDLSVDLNRVKTLSKSIPDDRIIISESGIYTHNQVKDLSHYANGFLIGSALMSESNLNLAIRKVILGENKVCGLTRAQDAITVYQAGAIYGGLIFVSNSPRYITPTKARSVIAAAPLNWVGVFKNSDIDEVCQIAQQLSLYAVQLHGHEDDNYIQTLRQQLPTTCQIWKALSISDSIPNHDNPLVSRYIFDNGAGGTGKSFDWSLLKGKDLSNVILAGGINPQNVSQALATDVIGVDLNSGVEISAGIKDKQKITAVFEQI</sequence>
<dbReference type="GO" id="GO:0000162">
    <property type="term" value="P:L-tryptophan biosynthetic process"/>
    <property type="evidence" value="ECO:0007669"/>
    <property type="project" value="UniProtKB-UniRule"/>
</dbReference>
<evidence type="ECO:0000256" key="7">
    <source>
        <dbReference type="ARBA" id="ARBA00011245"/>
    </source>
</evidence>